<dbReference type="InterPro" id="IPR051908">
    <property type="entry name" value="Ribosomal_N-acetyltransferase"/>
</dbReference>
<dbReference type="GO" id="GO:0016746">
    <property type="term" value="F:acyltransferase activity"/>
    <property type="evidence" value="ECO:0007669"/>
    <property type="project" value="UniProtKB-KW"/>
</dbReference>
<dbReference type="InterPro" id="IPR016181">
    <property type="entry name" value="Acyl_CoA_acyltransferase"/>
</dbReference>
<evidence type="ECO:0000259" key="1">
    <source>
        <dbReference type="PROSITE" id="PS51186"/>
    </source>
</evidence>
<dbReference type="Proteomes" id="UP001596398">
    <property type="component" value="Unassembled WGS sequence"/>
</dbReference>
<feature type="domain" description="N-acetyltransferase" evidence="1">
    <location>
        <begin position="30"/>
        <end position="192"/>
    </location>
</feature>
<dbReference type="PANTHER" id="PTHR43441:SF3">
    <property type="entry name" value="ACETYLTRANSFERASE"/>
    <property type="match status" value="1"/>
</dbReference>
<dbReference type="PROSITE" id="PS51186">
    <property type="entry name" value="GNAT"/>
    <property type="match status" value="1"/>
</dbReference>
<keyword evidence="2" id="KW-0012">Acyltransferase</keyword>
<accession>A0ABD5ZKC4</accession>
<sequence length="200" mass="22695">MSLFPATMETDRLRFEAIRPGSLDPVEMYEHVRPDAPAIDEVTRYLRWGPHPTPKATAEFVARAGEAYEASEDVHYTVRPTEGDLAGEFLGTAGFHPDWDREVATLGVWFREVAWGNGYSGERAARMLELAFERLDLAYVKIDHDARNERSRRAIEKYVERFGGRKEGTLRNGAVTEDGEPYDAVRYSIAREEWAAATEP</sequence>
<keyword evidence="2" id="KW-0808">Transferase</keyword>
<comment type="caution">
    <text evidence="2">The sequence shown here is derived from an EMBL/GenBank/DDBJ whole genome shotgun (WGS) entry which is preliminary data.</text>
</comment>
<dbReference type="Pfam" id="PF13302">
    <property type="entry name" value="Acetyltransf_3"/>
    <property type="match status" value="1"/>
</dbReference>
<organism evidence="2 3">
    <name type="scientific">Halosegnis marinus</name>
    <dbReference type="NCBI Taxonomy" id="3034023"/>
    <lineage>
        <taxon>Archaea</taxon>
        <taxon>Methanobacteriati</taxon>
        <taxon>Methanobacteriota</taxon>
        <taxon>Stenosarchaea group</taxon>
        <taxon>Halobacteria</taxon>
        <taxon>Halobacteriales</taxon>
        <taxon>Natronomonadaceae</taxon>
        <taxon>Halosegnis</taxon>
    </lineage>
</organism>
<dbReference type="InterPro" id="IPR000182">
    <property type="entry name" value="GNAT_dom"/>
</dbReference>
<evidence type="ECO:0000313" key="3">
    <source>
        <dbReference type="Proteomes" id="UP001596398"/>
    </source>
</evidence>
<dbReference type="EMBL" id="JBHTAP010000001">
    <property type="protein sequence ID" value="MFC7233895.1"/>
    <property type="molecule type" value="Genomic_DNA"/>
</dbReference>
<dbReference type="RefSeq" id="WP_276234888.1">
    <property type="nucleotide sequence ID" value="NZ_CP119802.1"/>
</dbReference>
<name>A0ABD5ZKC4_9EURY</name>
<protein>
    <submittedName>
        <fullName evidence="2">GNAT family N-acetyltransferase</fullName>
        <ecNumber evidence="2">2.3.-.-</ecNumber>
    </submittedName>
</protein>
<keyword evidence="3" id="KW-1185">Reference proteome</keyword>
<reference evidence="2 3" key="1">
    <citation type="journal article" date="2019" name="Int. J. Syst. Evol. Microbiol.">
        <title>The Global Catalogue of Microorganisms (GCM) 10K type strain sequencing project: providing services to taxonomists for standard genome sequencing and annotation.</title>
        <authorList>
            <consortium name="The Broad Institute Genomics Platform"/>
            <consortium name="The Broad Institute Genome Sequencing Center for Infectious Disease"/>
            <person name="Wu L."/>
            <person name="Ma J."/>
        </authorList>
    </citation>
    <scope>NUCLEOTIDE SEQUENCE [LARGE SCALE GENOMIC DNA]</scope>
    <source>
        <strain evidence="2 3">DT85</strain>
    </source>
</reference>
<dbReference type="GeneID" id="79265557"/>
<dbReference type="PANTHER" id="PTHR43441">
    <property type="entry name" value="RIBOSOMAL-PROTEIN-SERINE ACETYLTRANSFERASE"/>
    <property type="match status" value="1"/>
</dbReference>
<dbReference type="SUPFAM" id="SSF55729">
    <property type="entry name" value="Acyl-CoA N-acyltransferases (Nat)"/>
    <property type="match status" value="1"/>
</dbReference>
<proteinExistence type="predicted"/>
<dbReference type="AlphaFoldDB" id="A0ABD5ZKC4"/>
<gene>
    <name evidence="2" type="ORF">ACFQJ4_01060</name>
</gene>
<dbReference type="Gene3D" id="3.40.630.30">
    <property type="match status" value="1"/>
</dbReference>
<evidence type="ECO:0000313" key="2">
    <source>
        <dbReference type="EMBL" id="MFC7233895.1"/>
    </source>
</evidence>
<dbReference type="EC" id="2.3.-.-" evidence="2"/>